<evidence type="ECO:0000256" key="4">
    <source>
        <dbReference type="ARBA" id="ARBA00022737"/>
    </source>
</evidence>
<dbReference type="PROSITE" id="PS50157">
    <property type="entry name" value="ZINC_FINGER_C2H2_2"/>
    <property type="match status" value="3"/>
</dbReference>
<keyword evidence="6" id="KW-0862">Zinc</keyword>
<feature type="domain" description="C2H2-type" evidence="10">
    <location>
        <begin position="159"/>
        <end position="187"/>
    </location>
</feature>
<feature type="region of interest" description="Disordered" evidence="9">
    <location>
        <begin position="218"/>
        <end position="274"/>
    </location>
</feature>
<dbReference type="GO" id="GO:0005634">
    <property type="term" value="C:nucleus"/>
    <property type="evidence" value="ECO:0007669"/>
    <property type="project" value="UniProtKB-SubCell"/>
</dbReference>
<evidence type="ECO:0000256" key="7">
    <source>
        <dbReference type="ARBA" id="ARBA00023242"/>
    </source>
</evidence>
<evidence type="ECO:0000313" key="11">
    <source>
        <dbReference type="Ensembl" id="ENSORLP00000038905.1"/>
    </source>
</evidence>
<evidence type="ECO:0000256" key="8">
    <source>
        <dbReference type="PROSITE-ProRule" id="PRU00042"/>
    </source>
</evidence>
<keyword evidence="7" id="KW-0539">Nucleus</keyword>
<proteinExistence type="inferred from homology"/>
<gene>
    <name evidence="11" type="primary">zgc:66448</name>
</gene>
<comment type="similarity">
    <text evidence="2">Belongs to the krueppel C2H2-type zinc-finger protein family.</text>
</comment>
<evidence type="ECO:0000256" key="1">
    <source>
        <dbReference type="ARBA" id="ARBA00004123"/>
    </source>
</evidence>
<organism evidence="11 12">
    <name type="scientific">Oryzias latipes</name>
    <name type="common">Japanese rice fish</name>
    <name type="synonym">Japanese killifish</name>
    <dbReference type="NCBI Taxonomy" id="8090"/>
    <lineage>
        <taxon>Eukaryota</taxon>
        <taxon>Metazoa</taxon>
        <taxon>Chordata</taxon>
        <taxon>Craniata</taxon>
        <taxon>Vertebrata</taxon>
        <taxon>Euteleostomi</taxon>
        <taxon>Actinopterygii</taxon>
        <taxon>Neopterygii</taxon>
        <taxon>Teleostei</taxon>
        <taxon>Neoteleostei</taxon>
        <taxon>Acanthomorphata</taxon>
        <taxon>Ovalentaria</taxon>
        <taxon>Atherinomorphae</taxon>
        <taxon>Beloniformes</taxon>
        <taxon>Adrianichthyidae</taxon>
        <taxon>Oryziinae</taxon>
        <taxon>Oryzias</taxon>
    </lineage>
</organism>
<dbReference type="Bgee" id="ENSORLG00000026463">
    <property type="expression patterns" value="Expressed in ovary and 14 other cell types or tissues"/>
</dbReference>
<dbReference type="FunFam" id="3.30.160.60:FF:000058">
    <property type="entry name" value="Zinc finger protein 2 homolog"/>
    <property type="match status" value="1"/>
</dbReference>
<dbReference type="Gene3D" id="3.30.160.60">
    <property type="entry name" value="Classic Zinc Finger"/>
    <property type="match status" value="3"/>
</dbReference>
<reference evidence="11" key="3">
    <citation type="submission" date="2025-09" db="UniProtKB">
        <authorList>
            <consortium name="Ensembl"/>
        </authorList>
    </citation>
    <scope>IDENTIFICATION</scope>
    <source>
        <strain evidence="11">Hd-rR</strain>
    </source>
</reference>
<dbReference type="GeneTree" id="ENSGT00940000163513"/>
<dbReference type="SUPFAM" id="SSF57667">
    <property type="entry name" value="beta-beta-alpha zinc fingers"/>
    <property type="match status" value="2"/>
</dbReference>
<feature type="domain" description="C2H2-type" evidence="10">
    <location>
        <begin position="23"/>
        <end position="50"/>
    </location>
</feature>
<dbReference type="AlphaFoldDB" id="A0A3B3I489"/>
<dbReference type="Ensembl" id="ENSORLT00000027218.1">
    <property type="protein sequence ID" value="ENSORLP00000038905.1"/>
    <property type="gene ID" value="ENSORLG00000026463.1"/>
</dbReference>
<keyword evidence="3" id="KW-0479">Metal-binding</keyword>
<accession>A0A3B3I489</accession>
<reference evidence="11 12" key="1">
    <citation type="journal article" date="2007" name="Nature">
        <title>The medaka draft genome and insights into vertebrate genome evolution.</title>
        <authorList>
            <person name="Kasahara M."/>
            <person name="Naruse K."/>
            <person name="Sasaki S."/>
            <person name="Nakatani Y."/>
            <person name="Qu W."/>
            <person name="Ahsan B."/>
            <person name="Yamada T."/>
            <person name="Nagayasu Y."/>
            <person name="Doi K."/>
            <person name="Kasai Y."/>
            <person name="Jindo T."/>
            <person name="Kobayashi D."/>
            <person name="Shimada A."/>
            <person name="Toyoda A."/>
            <person name="Kuroki Y."/>
            <person name="Fujiyama A."/>
            <person name="Sasaki T."/>
            <person name="Shimizu A."/>
            <person name="Asakawa S."/>
            <person name="Shimizu N."/>
            <person name="Hashimoto S."/>
            <person name="Yang J."/>
            <person name="Lee Y."/>
            <person name="Matsushima K."/>
            <person name="Sugano S."/>
            <person name="Sakaizumi M."/>
            <person name="Narita T."/>
            <person name="Ohishi K."/>
            <person name="Haga S."/>
            <person name="Ohta F."/>
            <person name="Nomoto H."/>
            <person name="Nogata K."/>
            <person name="Morishita T."/>
            <person name="Endo T."/>
            <person name="Shin-I T."/>
            <person name="Takeda H."/>
            <person name="Morishita S."/>
            <person name="Kohara Y."/>
        </authorList>
    </citation>
    <scope>NUCLEOTIDE SEQUENCE [LARGE SCALE GENOMIC DNA]</scope>
    <source>
        <strain evidence="11 12">Hd-rR</strain>
    </source>
</reference>
<keyword evidence="5 8" id="KW-0863">Zinc-finger</keyword>
<dbReference type="InterPro" id="IPR036236">
    <property type="entry name" value="Znf_C2H2_sf"/>
</dbReference>
<keyword evidence="12" id="KW-1185">Reference proteome</keyword>
<dbReference type="PROSITE" id="PS00028">
    <property type="entry name" value="ZINC_FINGER_C2H2_1"/>
    <property type="match status" value="3"/>
</dbReference>
<dbReference type="FunFam" id="3.30.160.60:FF:000065">
    <property type="entry name" value="B-cell CLL/lymphoma 6, member B"/>
    <property type="match status" value="1"/>
</dbReference>
<evidence type="ECO:0000259" key="10">
    <source>
        <dbReference type="PROSITE" id="PS50157"/>
    </source>
</evidence>
<dbReference type="InterPro" id="IPR013087">
    <property type="entry name" value="Znf_C2H2_type"/>
</dbReference>
<feature type="region of interest" description="Disordered" evidence="9">
    <location>
        <begin position="1"/>
        <end position="21"/>
    </location>
</feature>
<comment type="subcellular location">
    <subcellularLocation>
        <location evidence="1">Nucleus</location>
    </subcellularLocation>
</comment>
<reference evidence="11" key="2">
    <citation type="submission" date="2025-08" db="UniProtKB">
        <authorList>
            <consortium name="Ensembl"/>
        </authorList>
    </citation>
    <scope>IDENTIFICATION</scope>
    <source>
        <strain evidence="11">Hd-rR</strain>
    </source>
</reference>
<feature type="compositionally biased region" description="Polar residues" evidence="9">
    <location>
        <begin position="100"/>
        <end position="113"/>
    </location>
</feature>
<evidence type="ECO:0000256" key="6">
    <source>
        <dbReference type="ARBA" id="ARBA00022833"/>
    </source>
</evidence>
<protein>
    <recommendedName>
        <fullName evidence="10">C2H2-type domain-containing protein</fullName>
    </recommendedName>
</protein>
<dbReference type="PANTHER" id="PTHR24394:SF29">
    <property type="entry name" value="MYONEURIN"/>
    <property type="match status" value="1"/>
</dbReference>
<evidence type="ECO:0000313" key="12">
    <source>
        <dbReference type="Proteomes" id="UP000001038"/>
    </source>
</evidence>
<sequence length="274" mass="30508">ILKAPAGNVDPNSHQSEEPKHTFNCPLCPQTFSVPANLRAHMLIHEAEYEKLERSPRPPTENNKVWEKGHTCPYCPSIFREQSSLKFHCLSVHKSAGQSLEASPASSQKQLSAVGSDGIQEKLKGESAKSHKCPECEKTFRHRSVLELHMRIHSKDKPYQCKVCGKGFRFSSYLLLVHQKIHSRKKQSLGQMKGRGRRPGRPVWVCFSPYPDANHAMMDEPSAAESGQDRATCKPPVCGLGLPDPDNNRSPSAEDPAPGESSVIRCVPKRNRPC</sequence>
<dbReference type="PANTHER" id="PTHR24394">
    <property type="entry name" value="ZINC FINGER PROTEIN"/>
    <property type="match status" value="1"/>
</dbReference>
<feature type="region of interest" description="Disordered" evidence="9">
    <location>
        <begin position="100"/>
        <end position="126"/>
    </location>
</feature>
<dbReference type="Proteomes" id="UP000001038">
    <property type="component" value="Chromosome 16"/>
</dbReference>
<dbReference type="GO" id="GO:0008270">
    <property type="term" value="F:zinc ion binding"/>
    <property type="evidence" value="ECO:0007669"/>
    <property type="project" value="UniProtKB-KW"/>
</dbReference>
<name>A0A3B3I489_ORYLA</name>
<evidence type="ECO:0000256" key="9">
    <source>
        <dbReference type="SAM" id="MobiDB-lite"/>
    </source>
</evidence>
<evidence type="ECO:0000256" key="2">
    <source>
        <dbReference type="ARBA" id="ARBA00006991"/>
    </source>
</evidence>
<dbReference type="SMART" id="SM00355">
    <property type="entry name" value="ZnF_C2H2"/>
    <property type="match status" value="4"/>
</dbReference>
<feature type="domain" description="C2H2-type" evidence="10">
    <location>
        <begin position="131"/>
        <end position="158"/>
    </location>
</feature>
<evidence type="ECO:0000256" key="5">
    <source>
        <dbReference type="ARBA" id="ARBA00022771"/>
    </source>
</evidence>
<evidence type="ECO:0000256" key="3">
    <source>
        <dbReference type="ARBA" id="ARBA00022723"/>
    </source>
</evidence>
<keyword evidence="4" id="KW-0677">Repeat</keyword>
<dbReference type="Pfam" id="PF00096">
    <property type="entry name" value="zf-C2H2"/>
    <property type="match status" value="2"/>
</dbReference>